<evidence type="ECO:0000313" key="5">
    <source>
        <dbReference type="EMBL" id="PXX77454.1"/>
    </source>
</evidence>
<keyword evidence="2" id="KW-0238">DNA-binding</keyword>
<evidence type="ECO:0000313" key="6">
    <source>
        <dbReference type="Proteomes" id="UP000247555"/>
    </source>
</evidence>
<evidence type="ECO:0000256" key="2">
    <source>
        <dbReference type="ARBA" id="ARBA00023125"/>
    </source>
</evidence>
<protein>
    <submittedName>
        <fullName evidence="5">HxlR family transcriptional regulator</fullName>
    </submittedName>
</protein>
<keyword evidence="1" id="KW-0805">Transcription regulation</keyword>
<feature type="domain" description="HTH hxlR-type" evidence="4">
    <location>
        <begin position="10"/>
        <end position="108"/>
    </location>
</feature>
<evidence type="ECO:0000256" key="1">
    <source>
        <dbReference type="ARBA" id="ARBA00023015"/>
    </source>
</evidence>
<dbReference type="EMBL" id="QJKI01000017">
    <property type="protein sequence ID" value="PXX77454.1"/>
    <property type="molecule type" value="Genomic_DNA"/>
</dbReference>
<evidence type="ECO:0000256" key="3">
    <source>
        <dbReference type="ARBA" id="ARBA00023163"/>
    </source>
</evidence>
<reference evidence="5 6" key="1">
    <citation type="submission" date="2018-05" db="EMBL/GenBank/DDBJ databases">
        <title>Genomic Encyclopedia of Type Strains, Phase IV (KMG-IV): sequencing the most valuable type-strain genomes for metagenomic binning, comparative biology and taxonomic classification.</title>
        <authorList>
            <person name="Goeker M."/>
        </authorList>
    </citation>
    <scope>NUCLEOTIDE SEQUENCE [LARGE SCALE GENOMIC DNA]</scope>
    <source>
        <strain evidence="5 6">DSM 29661</strain>
    </source>
</reference>
<evidence type="ECO:0000259" key="4">
    <source>
        <dbReference type="PROSITE" id="PS51118"/>
    </source>
</evidence>
<dbReference type="Gene3D" id="1.10.10.10">
    <property type="entry name" value="Winged helix-like DNA-binding domain superfamily/Winged helix DNA-binding domain"/>
    <property type="match status" value="1"/>
</dbReference>
<name>A0A318KH24_9NEIS</name>
<keyword evidence="3" id="KW-0804">Transcription</keyword>
<dbReference type="Proteomes" id="UP000247555">
    <property type="component" value="Unassembled WGS sequence"/>
</dbReference>
<proteinExistence type="predicted"/>
<keyword evidence="6" id="KW-1185">Reference proteome</keyword>
<gene>
    <name evidence="5" type="ORF">DFR34_11759</name>
</gene>
<dbReference type="GO" id="GO:0003677">
    <property type="term" value="F:DNA binding"/>
    <property type="evidence" value="ECO:0007669"/>
    <property type="project" value="UniProtKB-KW"/>
</dbReference>
<dbReference type="InterPro" id="IPR036390">
    <property type="entry name" value="WH_DNA-bd_sf"/>
</dbReference>
<dbReference type="OrthoDB" id="9807069at2"/>
<dbReference type="PROSITE" id="PS51118">
    <property type="entry name" value="HTH_HXLR"/>
    <property type="match status" value="1"/>
</dbReference>
<dbReference type="RefSeq" id="WP_110391413.1">
    <property type="nucleotide sequence ID" value="NZ_QJKI01000017.1"/>
</dbReference>
<accession>A0A318KH24</accession>
<sequence length="112" mass="12297">MSASPCTSACPVQTVVDLIQGKWTPQILRALLPGMCRFTCLRRQLPGISAKVLSQRLRELEAQGLLLRTVLPCVPPAVEYRLSASGAELADLLGSLYHFGVRHLNQHTRYAA</sequence>
<dbReference type="InterPro" id="IPR002577">
    <property type="entry name" value="HTH_HxlR"/>
</dbReference>
<comment type="caution">
    <text evidence="5">The sequence shown here is derived from an EMBL/GenBank/DDBJ whole genome shotgun (WGS) entry which is preliminary data.</text>
</comment>
<dbReference type="InterPro" id="IPR036388">
    <property type="entry name" value="WH-like_DNA-bd_sf"/>
</dbReference>
<dbReference type="PANTHER" id="PTHR33204">
    <property type="entry name" value="TRANSCRIPTIONAL REGULATOR, MARR FAMILY"/>
    <property type="match status" value="1"/>
</dbReference>
<dbReference type="SUPFAM" id="SSF46785">
    <property type="entry name" value="Winged helix' DNA-binding domain"/>
    <property type="match status" value="1"/>
</dbReference>
<dbReference type="Pfam" id="PF01638">
    <property type="entry name" value="HxlR"/>
    <property type="match status" value="1"/>
</dbReference>
<dbReference type="AlphaFoldDB" id="A0A318KH24"/>
<organism evidence="5 6">
    <name type="scientific">Rivihabitans pingtungensis</name>
    <dbReference type="NCBI Taxonomy" id="1054498"/>
    <lineage>
        <taxon>Bacteria</taxon>
        <taxon>Pseudomonadati</taxon>
        <taxon>Pseudomonadota</taxon>
        <taxon>Betaproteobacteria</taxon>
        <taxon>Neisseriales</taxon>
        <taxon>Aquaspirillaceae</taxon>
        <taxon>Rivihabitans</taxon>
    </lineage>
</organism>